<feature type="compositionally biased region" description="Basic and acidic residues" evidence="1">
    <location>
        <begin position="70"/>
        <end position="83"/>
    </location>
</feature>
<sequence length="83" mass="8919">MTLDMDLTESERLGVALREGPLTLSRAEFFIRTGVAAESACSVADTLLDAKDLTAAPVEVPLPAGDEATENPRRPRPQRDPQA</sequence>
<organism evidence="2 3">
    <name type="scientific">Amycolatopsis carbonis</name>
    <dbReference type="NCBI Taxonomy" id="715471"/>
    <lineage>
        <taxon>Bacteria</taxon>
        <taxon>Bacillati</taxon>
        <taxon>Actinomycetota</taxon>
        <taxon>Actinomycetes</taxon>
        <taxon>Pseudonocardiales</taxon>
        <taxon>Pseudonocardiaceae</taxon>
        <taxon>Amycolatopsis</taxon>
    </lineage>
</organism>
<dbReference type="KEGG" id="acab:QRX50_02255"/>
<dbReference type="AlphaFoldDB" id="A0A9Y2IIA3"/>
<dbReference type="EMBL" id="CP127294">
    <property type="protein sequence ID" value="WIX79650.1"/>
    <property type="molecule type" value="Genomic_DNA"/>
</dbReference>
<dbReference type="RefSeq" id="WP_285970333.1">
    <property type="nucleotide sequence ID" value="NZ_CP127294.1"/>
</dbReference>
<reference evidence="2 3" key="1">
    <citation type="submission" date="2023-06" db="EMBL/GenBank/DDBJ databases">
        <authorList>
            <person name="Oyuntsetseg B."/>
            <person name="Kim S.B."/>
        </authorList>
    </citation>
    <scope>NUCLEOTIDE SEQUENCE [LARGE SCALE GENOMIC DNA]</scope>
    <source>
        <strain evidence="2 3">2-15</strain>
    </source>
</reference>
<evidence type="ECO:0000256" key="1">
    <source>
        <dbReference type="SAM" id="MobiDB-lite"/>
    </source>
</evidence>
<accession>A0A9Y2IIA3</accession>
<proteinExistence type="predicted"/>
<gene>
    <name evidence="2" type="ORF">QRX50_02255</name>
</gene>
<protein>
    <submittedName>
        <fullName evidence="2">Uncharacterized protein</fullName>
    </submittedName>
</protein>
<dbReference type="Proteomes" id="UP001236014">
    <property type="component" value="Chromosome"/>
</dbReference>
<name>A0A9Y2IIA3_9PSEU</name>
<keyword evidence="3" id="KW-1185">Reference proteome</keyword>
<feature type="region of interest" description="Disordered" evidence="1">
    <location>
        <begin position="57"/>
        <end position="83"/>
    </location>
</feature>
<evidence type="ECO:0000313" key="3">
    <source>
        <dbReference type="Proteomes" id="UP001236014"/>
    </source>
</evidence>
<evidence type="ECO:0000313" key="2">
    <source>
        <dbReference type="EMBL" id="WIX79650.1"/>
    </source>
</evidence>